<reference evidence="2" key="1">
    <citation type="journal article" date="2020" name="Stud. Mycol.">
        <title>101 Dothideomycetes genomes: a test case for predicting lifestyles and emergence of pathogens.</title>
        <authorList>
            <person name="Haridas S."/>
            <person name="Albert R."/>
            <person name="Binder M."/>
            <person name="Bloem J."/>
            <person name="Labutti K."/>
            <person name="Salamov A."/>
            <person name="Andreopoulos B."/>
            <person name="Baker S."/>
            <person name="Barry K."/>
            <person name="Bills G."/>
            <person name="Bluhm B."/>
            <person name="Cannon C."/>
            <person name="Castanera R."/>
            <person name="Culley D."/>
            <person name="Daum C."/>
            <person name="Ezra D."/>
            <person name="Gonzalez J."/>
            <person name="Henrissat B."/>
            <person name="Kuo A."/>
            <person name="Liang C."/>
            <person name="Lipzen A."/>
            <person name="Lutzoni F."/>
            <person name="Magnuson J."/>
            <person name="Mondo S."/>
            <person name="Nolan M."/>
            <person name="Ohm R."/>
            <person name="Pangilinan J."/>
            <person name="Park H.-J."/>
            <person name="Ramirez L."/>
            <person name="Alfaro M."/>
            <person name="Sun H."/>
            <person name="Tritt A."/>
            <person name="Yoshinaga Y."/>
            <person name="Zwiers L.-H."/>
            <person name="Turgeon B."/>
            <person name="Goodwin S."/>
            <person name="Spatafora J."/>
            <person name="Crous P."/>
            <person name="Grigoriev I."/>
        </authorList>
    </citation>
    <scope>NUCLEOTIDE SEQUENCE</scope>
    <source>
        <strain evidence="2">CBS 121410</strain>
    </source>
</reference>
<sequence length="394" mass="43683">MPPPDPSSQLTTDLTTAITRSLSQRRPILHHLNADTTWLLQIPRPAAAVRRGGRVYYNILVDPWLRGGQSDVARWFSQQWHREESCVGTVGEVERLIWGVEGVARGEMMGADVDKEEDEMDEGEDGERETCIDAVAVSHEFTDHCHRETLEEVGRDVPVFATEKAAALISSWNHFRHVATIPAFTTEDPDWRSASLPPLPEWLSIARLTEPGDAFYYHSALLIAFNSGPMPSPTTTSTPHASTNGTRKSRKPTYTDIPDTSDAAECLVYTPHGIPPSALSPIAVAAPPLSVLAFLHGLHDVRIGVAKGSQQLNLGAHNGVKAQRVLRAKYWVGTHDEVKRGGGLVSWFLNRRVVGVEEAVRGERERLRREGEDEGEWEDVRFEEVGNGESRVLE</sequence>
<proteinExistence type="predicted"/>
<accession>A0A9P4LZF3</accession>
<protein>
    <submittedName>
        <fullName evidence="2">Uncharacterized protein</fullName>
    </submittedName>
</protein>
<dbReference type="InterPro" id="IPR036866">
    <property type="entry name" value="RibonucZ/Hydroxyglut_hydro"/>
</dbReference>
<name>A0A9P4LZF3_9PEZI</name>
<evidence type="ECO:0000313" key="2">
    <source>
        <dbReference type="EMBL" id="KAF2091015.1"/>
    </source>
</evidence>
<dbReference type="OrthoDB" id="9971601at2759"/>
<dbReference type="Proteomes" id="UP000799776">
    <property type="component" value="Unassembled WGS sequence"/>
</dbReference>
<comment type="caution">
    <text evidence="2">The sequence shown here is derived from an EMBL/GenBank/DDBJ whole genome shotgun (WGS) entry which is preliminary data.</text>
</comment>
<gene>
    <name evidence="2" type="ORF">K490DRAFT_62348</name>
</gene>
<dbReference type="PANTHER" id="PTHR36142">
    <property type="entry name" value="METALLO-HYDROLASE/OXIDOREDUCTASE SUPERFAMILY PROTEIN"/>
    <property type="match status" value="1"/>
</dbReference>
<dbReference type="AlphaFoldDB" id="A0A9P4LZF3"/>
<keyword evidence="3" id="KW-1185">Reference proteome</keyword>
<dbReference type="Gene3D" id="3.60.15.10">
    <property type="entry name" value="Ribonuclease Z/Hydroxyacylglutathione hydrolase-like"/>
    <property type="match status" value="1"/>
</dbReference>
<evidence type="ECO:0000256" key="1">
    <source>
        <dbReference type="SAM" id="MobiDB-lite"/>
    </source>
</evidence>
<feature type="compositionally biased region" description="Low complexity" evidence="1">
    <location>
        <begin position="231"/>
        <end position="246"/>
    </location>
</feature>
<evidence type="ECO:0000313" key="3">
    <source>
        <dbReference type="Proteomes" id="UP000799776"/>
    </source>
</evidence>
<feature type="region of interest" description="Disordered" evidence="1">
    <location>
        <begin position="231"/>
        <end position="256"/>
    </location>
</feature>
<dbReference type="EMBL" id="ML978712">
    <property type="protein sequence ID" value="KAF2091015.1"/>
    <property type="molecule type" value="Genomic_DNA"/>
</dbReference>
<organism evidence="2 3">
    <name type="scientific">Saccharata proteae CBS 121410</name>
    <dbReference type="NCBI Taxonomy" id="1314787"/>
    <lineage>
        <taxon>Eukaryota</taxon>
        <taxon>Fungi</taxon>
        <taxon>Dikarya</taxon>
        <taxon>Ascomycota</taxon>
        <taxon>Pezizomycotina</taxon>
        <taxon>Dothideomycetes</taxon>
        <taxon>Dothideomycetes incertae sedis</taxon>
        <taxon>Botryosphaeriales</taxon>
        <taxon>Saccharataceae</taxon>
        <taxon>Saccharata</taxon>
    </lineage>
</organism>
<dbReference type="PANTHER" id="PTHR36142:SF2">
    <property type="entry name" value="METALLO-HYDROLASE_OXIDOREDUCTASE SUPERFAMILY PROTEIN"/>
    <property type="match status" value="1"/>
</dbReference>